<name>A0A3A1Y820_9GAMM</name>
<comment type="caution">
    <text evidence="6">The sequence shown here is derived from an EMBL/GenBank/DDBJ whole genome shotgun (WGS) entry which is preliminary data.</text>
</comment>
<dbReference type="PIRSF" id="PIRSF006181">
    <property type="entry name" value="EbsC_YbaK"/>
    <property type="match status" value="1"/>
</dbReference>
<proteinExistence type="inferred from homology"/>
<comment type="function">
    <text evidence="4">Functions in trans to edit the amino acid from incorrectly charged Cys-tRNA(Pro) via a Cys-tRNA(Pro) deacylase activity.</text>
</comment>
<keyword evidence="3 4" id="KW-0456">Lyase</keyword>
<protein>
    <recommendedName>
        <fullName evidence="4">Cys-tRNA(Pro)/Cys-tRNA(Cys) deacylase</fullName>
        <ecNumber evidence="4">4.2.-.-</ecNumber>
    </recommendedName>
</protein>
<comment type="similarity">
    <text evidence="1 4">Belongs to the prolyl-tRNA editing family. YbaK/EbsC subfamily.</text>
</comment>
<sequence>MTPAINLLKKQKVPFEVLTYEHDPDNTNFGQEAVEKLALPAEQVYKTLLISLNGEAKNLAVVVLPIAHMLSLKKAAKAFKAKKAEMADKDLAQKVTGYLIGGISPLGQKKALPTVIDAGAQNFSTIYCSGGKRGCDIAVNPQDLARLTRGQFIDIVDDK</sequence>
<keyword evidence="4" id="KW-0963">Cytoplasm</keyword>
<gene>
    <name evidence="6" type="ORF">CJP74_05035</name>
</gene>
<dbReference type="GO" id="GO:0005737">
    <property type="term" value="C:cytoplasm"/>
    <property type="evidence" value="ECO:0007669"/>
    <property type="project" value="UniProtKB-SubCell"/>
</dbReference>
<evidence type="ECO:0000313" key="6">
    <source>
        <dbReference type="EMBL" id="RIY32254.1"/>
    </source>
</evidence>
<dbReference type="GO" id="GO:0002161">
    <property type="term" value="F:aminoacyl-tRNA deacylase activity"/>
    <property type="evidence" value="ECO:0007669"/>
    <property type="project" value="InterPro"/>
</dbReference>
<dbReference type="PANTHER" id="PTHR30411">
    <property type="entry name" value="CYTOPLASMIC PROTEIN"/>
    <property type="match status" value="1"/>
</dbReference>
<dbReference type="Gene3D" id="3.90.960.10">
    <property type="entry name" value="YbaK/aminoacyl-tRNA synthetase-associated domain"/>
    <property type="match status" value="1"/>
</dbReference>
<dbReference type="InterPro" id="IPR004369">
    <property type="entry name" value="Prolyl-tRNA_editing_YbaK/EbsC"/>
</dbReference>
<accession>A0A3A1Y820</accession>
<dbReference type="CDD" id="cd00002">
    <property type="entry name" value="YbaK_deacylase"/>
    <property type="match status" value="1"/>
</dbReference>
<dbReference type="EMBL" id="NRJH01000043">
    <property type="protein sequence ID" value="RIY32254.1"/>
    <property type="molecule type" value="Genomic_DNA"/>
</dbReference>
<dbReference type="NCBIfam" id="TIGR00011">
    <property type="entry name" value="YbaK_EbsC"/>
    <property type="match status" value="1"/>
</dbReference>
<dbReference type="SUPFAM" id="SSF55826">
    <property type="entry name" value="YbaK/ProRS associated domain"/>
    <property type="match status" value="1"/>
</dbReference>
<dbReference type="RefSeq" id="WP_119497192.1">
    <property type="nucleotide sequence ID" value="NZ_NRJH01000043.1"/>
</dbReference>
<dbReference type="AlphaFoldDB" id="A0A3A1Y820"/>
<evidence type="ECO:0000256" key="3">
    <source>
        <dbReference type="ARBA" id="ARBA00023239"/>
    </source>
</evidence>
<feature type="domain" description="YbaK/aminoacyl-tRNA synthetase-associated" evidence="5">
    <location>
        <begin position="31"/>
        <end position="147"/>
    </location>
</feature>
<dbReference type="Pfam" id="PF04073">
    <property type="entry name" value="tRNA_edit"/>
    <property type="match status" value="1"/>
</dbReference>
<evidence type="ECO:0000313" key="7">
    <source>
        <dbReference type="Proteomes" id="UP000266258"/>
    </source>
</evidence>
<dbReference type="InterPro" id="IPR036754">
    <property type="entry name" value="YbaK/aa-tRNA-synt-asso_dom_sf"/>
</dbReference>
<dbReference type="Proteomes" id="UP000266258">
    <property type="component" value="Unassembled WGS sequence"/>
</dbReference>
<organism evidence="6 7">
    <name type="scientific">Psittacicella melopsittaci</name>
    <dbReference type="NCBI Taxonomy" id="2028576"/>
    <lineage>
        <taxon>Bacteria</taxon>
        <taxon>Pseudomonadati</taxon>
        <taxon>Pseudomonadota</taxon>
        <taxon>Gammaproteobacteria</taxon>
        <taxon>Pasteurellales</taxon>
        <taxon>Psittacicellaceae</taxon>
        <taxon>Psittacicella</taxon>
    </lineage>
</organism>
<dbReference type="GO" id="GO:0016829">
    <property type="term" value="F:lyase activity"/>
    <property type="evidence" value="ECO:0007669"/>
    <property type="project" value="UniProtKB-KW"/>
</dbReference>
<evidence type="ECO:0000256" key="2">
    <source>
        <dbReference type="ARBA" id="ARBA00022917"/>
    </source>
</evidence>
<keyword evidence="7" id="KW-1185">Reference proteome</keyword>
<reference evidence="6 7" key="1">
    <citation type="submission" date="2017-08" db="EMBL/GenBank/DDBJ databases">
        <title>Reclassification of Bisgaard taxon 37 and 44.</title>
        <authorList>
            <person name="Christensen H."/>
        </authorList>
    </citation>
    <scope>NUCLEOTIDE SEQUENCE [LARGE SCALE GENOMIC DNA]</scope>
    <source>
        <strain evidence="6 7">B96_4</strain>
    </source>
</reference>
<keyword evidence="2 4" id="KW-0648">Protein biosynthesis</keyword>
<evidence type="ECO:0000259" key="5">
    <source>
        <dbReference type="Pfam" id="PF04073"/>
    </source>
</evidence>
<evidence type="ECO:0000256" key="4">
    <source>
        <dbReference type="PIRNR" id="PIRNR006181"/>
    </source>
</evidence>
<dbReference type="InterPro" id="IPR007214">
    <property type="entry name" value="YbaK/aa-tRNA-synth-assoc-dom"/>
</dbReference>
<evidence type="ECO:0000256" key="1">
    <source>
        <dbReference type="ARBA" id="ARBA00009798"/>
    </source>
</evidence>
<dbReference type="PANTHER" id="PTHR30411:SF0">
    <property type="entry name" value="CYS-TRNA(PRO)_CYS-TRNA(CYS) DEACYLASE YBAK"/>
    <property type="match status" value="1"/>
</dbReference>
<dbReference type="EC" id="4.2.-.-" evidence="4"/>
<dbReference type="GO" id="GO:0006412">
    <property type="term" value="P:translation"/>
    <property type="evidence" value="ECO:0007669"/>
    <property type="project" value="UniProtKB-KW"/>
</dbReference>
<dbReference type="OrthoDB" id="9809296at2"/>
<comment type="subcellular location">
    <subcellularLocation>
        <location evidence="4">Cytoplasm</location>
    </subcellularLocation>
</comment>